<evidence type="ECO:0000313" key="3">
    <source>
        <dbReference type="Proteomes" id="UP001438707"/>
    </source>
</evidence>
<reference evidence="2 3" key="1">
    <citation type="journal article" date="2024" name="Nat. Commun.">
        <title>Phylogenomics reveals the evolutionary origins of lichenization in chlorophyte algae.</title>
        <authorList>
            <person name="Puginier C."/>
            <person name="Libourel C."/>
            <person name="Otte J."/>
            <person name="Skaloud P."/>
            <person name="Haon M."/>
            <person name="Grisel S."/>
            <person name="Petersen M."/>
            <person name="Berrin J.G."/>
            <person name="Delaux P.M."/>
            <person name="Dal Grande F."/>
            <person name="Keller J."/>
        </authorList>
    </citation>
    <scope>NUCLEOTIDE SEQUENCE [LARGE SCALE GENOMIC DNA]</scope>
    <source>
        <strain evidence="2 3">SAG 2145</strain>
    </source>
</reference>
<dbReference type="PANTHER" id="PTHR34127">
    <property type="entry name" value="OS04G0405600 PROTEIN"/>
    <property type="match status" value="1"/>
</dbReference>
<dbReference type="Gene3D" id="3.40.50.1820">
    <property type="entry name" value="alpha/beta hydrolase"/>
    <property type="match status" value="1"/>
</dbReference>
<keyword evidence="3" id="KW-1185">Reference proteome</keyword>
<dbReference type="InterPro" id="IPR010765">
    <property type="entry name" value="DUF1350"/>
</dbReference>
<dbReference type="Proteomes" id="UP001438707">
    <property type="component" value="Unassembled WGS sequence"/>
</dbReference>
<dbReference type="PANTHER" id="PTHR34127:SF1">
    <property type="entry name" value="OS04G0405600 PROTEIN"/>
    <property type="match status" value="1"/>
</dbReference>
<dbReference type="AlphaFoldDB" id="A0AAW1SAE1"/>
<dbReference type="EMBL" id="JALJOS010000002">
    <property type="protein sequence ID" value="KAK9843218.1"/>
    <property type="molecule type" value="Genomic_DNA"/>
</dbReference>
<protein>
    <submittedName>
        <fullName evidence="2">Uncharacterized protein</fullName>
    </submittedName>
</protein>
<accession>A0AAW1SAE1</accession>
<dbReference type="SUPFAM" id="SSF53474">
    <property type="entry name" value="alpha/beta-Hydrolases"/>
    <property type="match status" value="1"/>
</dbReference>
<proteinExistence type="predicted"/>
<sequence length="362" mass="39288">MHVQLFAGPVRPQATASTTRPVLQRTPRILGTPEPSRPVPVPLYHFSPPESYRPRGIVHFLGGAFAGATPQLLYPGLIRQLSKAGYAVISTPYAVTFRHLDCAQRVQEAFEAALAELRVDRLRRWAVPQGLPVHGIGHSNGALLHLLIGCQQATPNQSNIIISFNNKEVKDAIPVPLDGLQAAVSTIPQTAFSQPALTAFDLLRSAGDLLASVGVPVDKPQLLAAAPGLDQIRSVFEEVRNGDLEFTPPPEQSRAMISSRYRTPRTLLVRFADDPIDETRLMYPILSSRGSSQGVPHTSHRKGCEELVLPGSHATPCFGADPPQVGRSFSPSDAILQGINAFAQMDLNRCCDRIIGWLDSTN</sequence>
<dbReference type="Pfam" id="PF07082">
    <property type="entry name" value="DUF1350"/>
    <property type="match status" value="1"/>
</dbReference>
<feature type="region of interest" description="Disordered" evidence="1">
    <location>
        <begin position="1"/>
        <end position="21"/>
    </location>
</feature>
<evidence type="ECO:0000256" key="1">
    <source>
        <dbReference type="SAM" id="MobiDB-lite"/>
    </source>
</evidence>
<name>A0AAW1SAE1_9CHLO</name>
<comment type="caution">
    <text evidence="2">The sequence shown here is derived from an EMBL/GenBank/DDBJ whole genome shotgun (WGS) entry which is preliminary data.</text>
</comment>
<dbReference type="InterPro" id="IPR029058">
    <property type="entry name" value="AB_hydrolase_fold"/>
</dbReference>
<organism evidence="2 3">
    <name type="scientific">Apatococcus lobatus</name>
    <dbReference type="NCBI Taxonomy" id="904363"/>
    <lineage>
        <taxon>Eukaryota</taxon>
        <taxon>Viridiplantae</taxon>
        <taxon>Chlorophyta</taxon>
        <taxon>core chlorophytes</taxon>
        <taxon>Trebouxiophyceae</taxon>
        <taxon>Chlorellales</taxon>
        <taxon>Chlorellaceae</taxon>
        <taxon>Apatococcus</taxon>
    </lineage>
</organism>
<evidence type="ECO:0000313" key="2">
    <source>
        <dbReference type="EMBL" id="KAK9843218.1"/>
    </source>
</evidence>
<gene>
    <name evidence="2" type="ORF">WJX74_008833</name>
</gene>